<protein>
    <recommendedName>
        <fullName evidence="1">Myb-like domain-containing protein</fullName>
    </recommendedName>
</protein>
<evidence type="ECO:0000313" key="3">
    <source>
        <dbReference type="Proteomes" id="UP000324897"/>
    </source>
</evidence>
<dbReference type="InterPro" id="IPR001005">
    <property type="entry name" value="SANT/Myb"/>
</dbReference>
<reference evidence="2 3" key="1">
    <citation type="journal article" date="2019" name="Sci. Rep.">
        <title>A high-quality genome of Eragrostis curvula grass provides insights into Poaceae evolution and supports new strategies to enhance forage quality.</title>
        <authorList>
            <person name="Carballo J."/>
            <person name="Santos B.A.C.M."/>
            <person name="Zappacosta D."/>
            <person name="Garbus I."/>
            <person name="Selva J.P."/>
            <person name="Gallo C.A."/>
            <person name="Diaz A."/>
            <person name="Albertini E."/>
            <person name="Caccamo M."/>
            <person name="Echenique V."/>
        </authorList>
    </citation>
    <scope>NUCLEOTIDE SEQUENCE [LARGE SCALE GENOMIC DNA]</scope>
    <source>
        <strain evidence="3">cv. Victoria</strain>
        <tissue evidence="2">Leaf</tissue>
    </source>
</reference>
<dbReference type="EMBL" id="RWGY01000007">
    <property type="protein sequence ID" value="TVU39097.1"/>
    <property type="molecule type" value="Genomic_DNA"/>
</dbReference>
<comment type="caution">
    <text evidence="2">The sequence shown here is derived from an EMBL/GenBank/DDBJ whole genome shotgun (WGS) entry which is preliminary data.</text>
</comment>
<dbReference type="PANTHER" id="PTHR47122">
    <property type="entry name" value="MYB-LIKE DNA-BINDING DOMAIN CONTAINING PROTEIN, EXPRESSED"/>
    <property type="match status" value="1"/>
</dbReference>
<feature type="domain" description="Myb-like" evidence="1">
    <location>
        <begin position="159"/>
        <end position="213"/>
    </location>
</feature>
<evidence type="ECO:0000259" key="1">
    <source>
        <dbReference type="PROSITE" id="PS50090"/>
    </source>
</evidence>
<dbReference type="Proteomes" id="UP000324897">
    <property type="component" value="Chromosome 4"/>
</dbReference>
<accession>A0A5J9VTY2</accession>
<dbReference type="Gramene" id="TVU39097">
    <property type="protein sequence ID" value="TVU39097"/>
    <property type="gene ID" value="EJB05_12501"/>
</dbReference>
<dbReference type="InterPro" id="IPR009057">
    <property type="entry name" value="Homeodomain-like_sf"/>
</dbReference>
<gene>
    <name evidence="2" type="ORF">EJB05_12501</name>
</gene>
<dbReference type="PROSITE" id="PS50090">
    <property type="entry name" value="MYB_LIKE"/>
    <property type="match status" value="1"/>
</dbReference>
<dbReference type="AlphaFoldDB" id="A0A5J9VTY2"/>
<name>A0A5J9VTY2_9POAL</name>
<dbReference type="PANTHER" id="PTHR47122:SF11">
    <property type="entry name" value="MYB-LIKE DOMAIN-CONTAINING PROTEIN"/>
    <property type="match status" value="1"/>
</dbReference>
<dbReference type="SUPFAM" id="SSF46689">
    <property type="entry name" value="Homeodomain-like"/>
    <property type="match status" value="1"/>
</dbReference>
<dbReference type="Gene3D" id="1.10.246.220">
    <property type="match status" value="1"/>
</dbReference>
<dbReference type="CDD" id="cd11660">
    <property type="entry name" value="SANT_TRF"/>
    <property type="match status" value="1"/>
</dbReference>
<organism evidence="2 3">
    <name type="scientific">Eragrostis curvula</name>
    <name type="common">weeping love grass</name>
    <dbReference type="NCBI Taxonomy" id="38414"/>
    <lineage>
        <taxon>Eukaryota</taxon>
        <taxon>Viridiplantae</taxon>
        <taxon>Streptophyta</taxon>
        <taxon>Embryophyta</taxon>
        <taxon>Tracheophyta</taxon>
        <taxon>Spermatophyta</taxon>
        <taxon>Magnoliopsida</taxon>
        <taxon>Liliopsida</taxon>
        <taxon>Poales</taxon>
        <taxon>Poaceae</taxon>
        <taxon>PACMAD clade</taxon>
        <taxon>Chloridoideae</taxon>
        <taxon>Eragrostideae</taxon>
        <taxon>Eragrostidinae</taxon>
        <taxon>Eragrostis</taxon>
    </lineage>
</organism>
<proteinExistence type="predicted"/>
<dbReference type="OrthoDB" id="608866at2759"/>
<keyword evidence="3" id="KW-1185">Reference proteome</keyword>
<evidence type="ECO:0000313" key="2">
    <source>
        <dbReference type="EMBL" id="TVU39097.1"/>
    </source>
</evidence>
<sequence length="257" mass="29622">MESLASPSPPAMLPDLTYPWSPPALPELIEPSPELLELFWPSMEQQMIDDLLDLENAVGHEPQCFPAHDDATMSPEFTDADLAELLKVNRNDAKETEQTNSNHNIKICIKRSKLETCVLTIGVWRGRRQRKCRMRRTSWKVMSDISGFQKPFGCGDRKTTRKNNPHWTADEVDMLVDRLLRYGVGSWTMIKNTYFETSIRTPVHLKDKWKNLREACGPEVKSKNKVKPQKATQKILQRLKDKIIKIDKTRAARPQRA</sequence>